<sequence>MQKNSISPVQWASWLLFGLLIVWLNRYSDWDTQLSQIFFDTQSNSFPIKQNRLVTLIFHEGMRWLTAALWLGLLIVALLPKSKGAVRLEIAHILVVSLLAALAVSLLKSGSAHSCPWDLAQYGGTADYHRLFEDTGNFGNAGPGKCFPSGHASTAFMWIVLLYSPLPWLANRRRWIGMLLLSAGLLASGVQIMKGAHFLSHVLATAWVCWGVALICRKVYNIKA</sequence>
<dbReference type="RefSeq" id="WP_130555939.1">
    <property type="nucleotide sequence ID" value="NZ_AP028947.1"/>
</dbReference>
<keyword evidence="4" id="KW-1185">Reference proteome</keyword>
<feature type="transmembrane region" description="Helical" evidence="1">
    <location>
        <begin position="175"/>
        <end position="192"/>
    </location>
</feature>
<dbReference type="InterPro" id="IPR000326">
    <property type="entry name" value="PAP2/HPO"/>
</dbReference>
<reference evidence="3 4" key="1">
    <citation type="submission" date="2023-10" db="EMBL/GenBank/DDBJ databases">
        <title>Complete Genome Sequence of Limnobacter thiooxidans CS-K2T, Isolated from freshwater lake sediments in Bavaria, Germany.</title>
        <authorList>
            <person name="Naruki M."/>
            <person name="Watanabe A."/>
            <person name="Warashina T."/>
            <person name="Morita T."/>
            <person name="Arakawa K."/>
        </authorList>
    </citation>
    <scope>NUCLEOTIDE SEQUENCE [LARGE SCALE GENOMIC DNA]</scope>
    <source>
        <strain evidence="3 4">CS-K2</strain>
    </source>
</reference>
<dbReference type="EMBL" id="AP028947">
    <property type="protein sequence ID" value="BET26601.1"/>
    <property type="molecule type" value="Genomic_DNA"/>
</dbReference>
<feature type="transmembrane region" description="Helical" evidence="1">
    <location>
        <begin position="61"/>
        <end position="79"/>
    </location>
</feature>
<feature type="transmembrane region" description="Helical" evidence="1">
    <location>
        <begin position="86"/>
        <end position="107"/>
    </location>
</feature>
<evidence type="ECO:0000313" key="3">
    <source>
        <dbReference type="EMBL" id="BET26601.1"/>
    </source>
</evidence>
<dbReference type="Pfam" id="PF01569">
    <property type="entry name" value="PAP2"/>
    <property type="match status" value="1"/>
</dbReference>
<keyword evidence="1" id="KW-0472">Membrane</keyword>
<proteinExistence type="predicted"/>
<dbReference type="Proteomes" id="UP001329151">
    <property type="component" value="Chromosome"/>
</dbReference>
<keyword evidence="1" id="KW-0812">Transmembrane</keyword>
<keyword evidence="1" id="KW-1133">Transmembrane helix</keyword>
<dbReference type="InterPro" id="IPR036938">
    <property type="entry name" value="PAP2/HPO_sf"/>
</dbReference>
<feature type="transmembrane region" description="Helical" evidence="1">
    <location>
        <begin position="150"/>
        <end position="168"/>
    </location>
</feature>
<dbReference type="Gene3D" id="1.20.144.10">
    <property type="entry name" value="Phosphatidic acid phosphatase type 2/haloperoxidase"/>
    <property type="match status" value="1"/>
</dbReference>
<feature type="domain" description="Phosphatidic acid phosphatase type 2/haloperoxidase" evidence="2">
    <location>
        <begin position="93"/>
        <end position="220"/>
    </location>
</feature>
<organism evidence="3 4">
    <name type="scientific">Limnobacter thiooxidans</name>
    <dbReference type="NCBI Taxonomy" id="131080"/>
    <lineage>
        <taxon>Bacteria</taxon>
        <taxon>Pseudomonadati</taxon>
        <taxon>Pseudomonadota</taxon>
        <taxon>Betaproteobacteria</taxon>
        <taxon>Burkholderiales</taxon>
        <taxon>Burkholderiaceae</taxon>
        <taxon>Limnobacter</taxon>
    </lineage>
</organism>
<accession>A0AA86JGE3</accession>
<name>A0AA86JGE3_9BURK</name>
<dbReference type="SUPFAM" id="SSF48317">
    <property type="entry name" value="Acid phosphatase/Vanadium-dependent haloperoxidase"/>
    <property type="match status" value="1"/>
</dbReference>
<gene>
    <name evidence="3" type="ORF">RGQ30_21020</name>
</gene>
<protein>
    <submittedName>
        <fullName evidence="3">Phosphatase PAP2 family protein</fullName>
    </submittedName>
</protein>
<evidence type="ECO:0000313" key="4">
    <source>
        <dbReference type="Proteomes" id="UP001329151"/>
    </source>
</evidence>
<dbReference type="KEGG" id="lto:RGQ30_21020"/>
<evidence type="ECO:0000256" key="1">
    <source>
        <dbReference type="SAM" id="Phobius"/>
    </source>
</evidence>
<feature type="transmembrane region" description="Helical" evidence="1">
    <location>
        <begin position="12"/>
        <end position="28"/>
    </location>
</feature>
<evidence type="ECO:0000259" key="2">
    <source>
        <dbReference type="Pfam" id="PF01569"/>
    </source>
</evidence>
<feature type="transmembrane region" description="Helical" evidence="1">
    <location>
        <begin position="198"/>
        <end position="216"/>
    </location>
</feature>
<dbReference type="AlphaFoldDB" id="A0AA86JGE3"/>